<feature type="region of interest" description="Disordered" evidence="1">
    <location>
        <begin position="110"/>
        <end position="427"/>
    </location>
</feature>
<feature type="compositionally biased region" description="Polar residues" evidence="1">
    <location>
        <begin position="251"/>
        <end position="265"/>
    </location>
</feature>
<feature type="compositionally biased region" description="Low complexity" evidence="1">
    <location>
        <begin position="1"/>
        <end position="21"/>
    </location>
</feature>
<feature type="compositionally biased region" description="Basic and acidic residues" evidence="1">
    <location>
        <begin position="56"/>
        <end position="66"/>
    </location>
</feature>
<feature type="compositionally biased region" description="Acidic residues" evidence="1">
    <location>
        <begin position="383"/>
        <end position="412"/>
    </location>
</feature>
<organism evidence="2 3">
    <name type="scientific">Parathielavia hyrcaniae</name>
    <dbReference type="NCBI Taxonomy" id="113614"/>
    <lineage>
        <taxon>Eukaryota</taxon>
        <taxon>Fungi</taxon>
        <taxon>Dikarya</taxon>
        <taxon>Ascomycota</taxon>
        <taxon>Pezizomycotina</taxon>
        <taxon>Sordariomycetes</taxon>
        <taxon>Sordariomycetidae</taxon>
        <taxon>Sordariales</taxon>
        <taxon>Chaetomiaceae</taxon>
        <taxon>Parathielavia</taxon>
    </lineage>
</organism>
<reference evidence="2" key="2">
    <citation type="submission" date="2023-05" db="EMBL/GenBank/DDBJ databases">
        <authorList>
            <consortium name="Lawrence Berkeley National Laboratory"/>
            <person name="Steindorff A."/>
            <person name="Hensen N."/>
            <person name="Bonometti L."/>
            <person name="Westerberg I."/>
            <person name="Brannstrom I.O."/>
            <person name="Guillou S."/>
            <person name="Cros-Aarteil S."/>
            <person name="Calhoun S."/>
            <person name="Haridas S."/>
            <person name="Kuo A."/>
            <person name="Mondo S."/>
            <person name="Pangilinan J."/>
            <person name="Riley R."/>
            <person name="Labutti K."/>
            <person name="Andreopoulos B."/>
            <person name="Lipzen A."/>
            <person name="Chen C."/>
            <person name="Yanf M."/>
            <person name="Daum C."/>
            <person name="Ng V."/>
            <person name="Clum A."/>
            <person name="Ohm R."/>
            <person name="Martin F."/>
            <person name="Silar P."/>
            <person name="Natvig D."/>
            <person name="Lalanne C."/>
            <person name="Gautier V."/>
            <person name="Ament-Velasquez S.L."/>
            <person name="Kruys A."/>
            <person name="Hutchinson M.I."/>
            <person name="Powell A.J."/>
            <person name="Barry K."/>
            <person name="Miller A.N."/>
            <person name="Grigoriev I.V."/>
            <person name="Debuchy R."/>
            <person name="Gladieux P."/>
            <person name="Thoren M.H."/>
            <person name="Johannesson H."/>
        </authorList>
    </citation>
    <scope>NUCLEOTIDE SEQUENCE</scope>
    <source>
        <strain evidence="2">CBS 757.83</strain>
    </source>
</reference>
<feature type="compositionally biased region" description="Low complexity" evidence="1">
    <location>
        <begin position="355"/>
        <end position="366"/>
    </location>
</feature>
<feature type="compositionally biased region" description="Basic and acidic residues" evidence="1">
    <location>
        <begin position="22"/>
        <end position="49"/>
    </location>
</feature>
<accession>A0AAN6PWZ6</accession>
<sequence length="512" mass="56099">MSQYATRPFSPETTSRPTTPELEARFPDLVKLVEESTRADLPRASHRPESSAQALHSRDPHVDRPLLHPTDPLRQLSPQPAEEDSEPKTLSLPPFKPLSHPSIREIWARFPNQPVKRVEDSTRAELSTSSHLPESSAQALHSENRIRGHPLFLGLDSTWSSPPPPPRPPPVEEDFEEEEPGPVSQLTPEAREHLDHYKDFDIVFTWPPPGSDPPDPPVGPHRSNPEASASSLSDQESRSPPLPVQGPLLSPAQTILSTPSSTGSQHFDPEAPTFVPSDQEDDRSTLPDLLNPAPIAEGQQLFDPEAPAFVPSDQEDNSSSLPDLFSPAPIAENQQLFNPEAPAFVPSDQEDNLFSLSSLLSPAPSAEGQQLFNPEAPTFVPFDQEDVPFDQEDDVPFDQEDVPFDQEDVPFDQEDHSAPSDSNLQLPSRLPPRWNLLGLSRPSLPTFRIPRPLMLAIRMLPLVTSSSALSGNGGASLCHKYIPGSSQIFSRPMGSASGRTRAAAFGWSISGE</sequence>
<feature type="compositionally biased region" description="Polar residues" evidence="1">
    <location>
        <begin position="124"/>
        <end position="141"/>
    </location>
</feature>
<keyword evidence="3" id="KW-1185">Reference proteome</keyword>
<comment type="caution">
    <text evidence="2">The sequence shown here is derived from an EMBL/GenBank/DDBJ whole genome shotgun (WGS) entry which is preliminary data.</text>
</comment>
<feature type="compositionally biased region" description="Basic and acidic residues" evidence="1">
    <location>
        <begin position="189"/>
        <end position="201"/>
    </location>
</feature>
<proteinExistence type="predicted"/>
<feature type="region of interest" description="Disordered" evidence="1">
    <location>
        <begin position="1"/>
        <end position="97"/>
    </location>
</feature>
<name>A0AAN6PWZ6_9PEZI</name>
<dbReference type="Proteomes" id="UP001305647">
    <property type="component" value="Unassembled WGS sequence"/>
</dbReference>
<evidence type="ECO:0000313" key="2">
    <source>
        <dbReference type="EMBL" id="KAK4099495.1"/>
    </source>
</evidence>
<evidence type="ECO:0000256" key="1">
    <source>
        <dbReference type="SAM" id="MobiDB-lite"/>
    </source>
</evidence>
<protein>
    <submittedName>
        <fullName evidence="2">Uncharacterized protein</fullName>
    </submittedName>
</protein>
<feature type="compositionally biased region" description="Pro residues" evidence="1">
    <location>
        <begin position="206"/>
        <end position="219"/>
    </location>
</feature>
<evidence type="ECO:0000313" key="3">
    <source>
        <dbReference type="Proteomes" id="UP001305647"/>
    </source>
</evidence>
<reference evidence="2" key="1">
    <citation type="journal article" date="2023" name="Mol. Phylogenet. Evol.">
        <title>Genome-scale phylogeny and comparative genomics of the fungal order Sordariales.</title>
        <authorList>
            <person name="Hensen N."/>
            <person name="Bonometti L."/>
            <person name="Westerberg I."/>
            <person name="Brannstrom I.O."/>
            <person name="Guillou S."/>
            <person name="Cros-Aarteil S."/>
            <person name="Calhoun S."/>
            <person name="Haridas S."/>
            <person name="Kuo A."/>
            <person name="Mondo S."/>
            <person name="Pangilinan J."/>
            <person name="Riley R."/>
            <person name="LaButti K."/>
            <person name="Andreopoulos B."/>
            <person name="Lipzen A."/>
            <person name="Chen C."/>
            <person name="Yan M."/>
            <person name="Daum C."/>
            <person name="Ng V."/>
            <person name="Clum A."/>
            <person name="Steindorff A."/>
            <person name="Ohm R.A."/>
            <person name="Martin F."/>
            <person name="Silar P."/>
            <person name="Natvig D.O."/>
            <person name="Lalanne C."/>
            <person name="Gautier V."/>
            <person name="Ament-Velasquez S.L."/>
            <person name="Kruys A."/>
            <person name="Hutchinson M.I."/>
            <person name="Powell A.J."/>
            <person name="Barry K."/>
            <person name="Miller A.N."/>
            <person name="Grigoriev I.V."/>
            <person name="Debuchy R."/>
            <person name="Gladieux P."/>
            <person name="Hiltunen Thoren M."/>
            <person name="Johannesson H."/>
        </authorList>
    </citation>
    <scope>NUCLEOTIDE SEQUENCE</scope>
    <source>
        <strain evidence="2">CBS 757.83</strain>
    </source>
</reference>
<gene>
    <name evidence="2" type="ORF">N658DRAFT_165964</name>
</gene>
<feature type="compositionally biased region" description="Polar residues" evidence="1">
    <location>
        <begin position="225"/>
        <end position="234"/>
    </location>
</feature>
<feature type="compositionally biased region" description="Acidic residues" evidence="1">
    <location>
        <begin position="171"/>
        <end position="180"/>
    </location>
</feature>
<dbReference type="AlphaFoldDB" id="A0AAN6PWZ6"/>
<dbReference type="EMBL" id="MU863649">
    <property type="protein sequence ID" value="KAK4099495.1"/>
    <property type="molecule type" value="Genomic_DNA"/>
</dbReference>